<evidence type="ECO:0000256" key="1">
    <source>
        <dbReference type="SAM" id="MobiDB-lite"/>
    </source>
</evidence>
<evidence type="ECO:0008006" key="4">
    <source>
        <dbReference type="Google" id="ProtNLM"/>
    </source>
</evidence>
<feature type="compositionally biased region" description="Basic and acidic residues" evidence="1">
    <location>
        <begin position="24"/>
        <end position="46"/>
    </location>
</feature>
<name>A0A0D7ARZ9_9AGAR</name>
<dbReference type="Proteomes" id="UP000054144">
    <property type="component" value="Unassembled WGS sequence"/>
</dbReference>
<protein>
    <recommendedName>
        <fullName evidence="4">Nudix hydrolase domain-containing protein</fullName>
    </recommendedName>
</protein>
<dbReference type="EMBL" id="KN881606">
    <property type="protein sequence ID" value="KIY53593.1"/>
    <property type="molecule type" value="Genomic_DNA"/>
</dbReference>
<accession>A0A0D7ARZ9</accession>
<reference evidence="2 3" key="1">
    <citation type="journal article" date="2015" name="Fungal Genet. Biol.">
        <title>Evolution of novel wood decay mechanisms in Agaricales revealed by the genome sequences of Fistulina hepatica and Cylindrobasidium torrendii.</title>
        <authorList>
            <person name="Floudas D."/>
            <person name="Held B.W."/>
            <person name="Riley R."/>
            <person name="Nagy L.G."/>
            <person name="Koehler G."/>
            <person name="Ransdell A.S."/>
            <person name="Younus H."/>
            <person name="Chow J."/>
            <person name="Chiniquy J."/>
            <person name="Lipzen A."/>
            <person name="Tritt A."/>
            <person name="Sun H."/>
            <person name="Haridas S."/>
            <person name="LaButti K."/>
            <person name="Ohm R.A."/>
            <person name="Kues U."/>
            <person name="Blanchette R.A."/>
            <person name="Grigoriev I.V."/>
            <person name="Minto R.E."/>
            <person name="Hibbett D.S."/>
        </authorList>
    </citation>
    <scope>NUCLEOTIDE SEQUENCE [LARGE SCALE GENOMIC DNA]</scope>
    <source>
        <strain evidence="2 3">ATCC 64428</strain>
    </source>
</reference>
<organism evidence="2 3">
    <name type="scientific">Fistulina hepatica ATCC 64428</name>
    <dbReference type="NCBI Taxonomy" id="1128425"/>
    <lineage>
        <taxon>Eukaryota</taxon>
        <taxon>Fungi</taxon>
        <taxon>Dikarya</taxon>
        <taxon>Basidiomycota</taxon>
        <taxon>Agaricomycotina</taxon>
        <taxon>Agaricomycetes</taxon>
        <taxon>Agaricomycetidae</taxon>
        <taxon>Agaricales</taxon>
        <taxon>Fistulinaceae</taxon>
        <taxon>Fistulina</taxon>
    </lineage>
</organism>
<evidence type="ECO:0000313" key="2">
    <source>
        <dbReference type="EMBL" id="KIY53593.1"/>
    </source>
</evidence>
<dbReference type="AlphaFoldDB" id="A0A0D7ARZ9"/>
<evidence type="ECO:0000313" key="3">
    <source>
        <dbReference type="Proteomes" id="UP000054144"/>
    </source>
</evidence>
<keyword evidence="3" id="KW-1185">Reference proteome</keyword>
<gene>
    <name evidence="2" type="ORF">FISHEDRAFT_68806</name>
</gene>
<proteinExistence type="predicted"/>
<feature type="non-terminal residue" evidence="2">
    <location>
        <position position="1"/>
    </location>
</feature>
<sequence length="93" mass="10121">ARWYTRDEVNAVLSHPKGSYLSSRDNRKLGAETDKNPASRDFKVPEEDAVSPNQEDELSPPPSFVVPPAAAIAGVLIRDWASGRIGFSEKAAL</sequence>
<feature type="region of interest" description="Disordered" evidence="1">
    <location>
        <begin position="16"/>
        <end position="64"/>
    </location>
</feature>